<feature type="chain" id="PRO_5016336692" evidence="10">
    <location>
        <begin position="22"/>
        <end position="686"/>
    </location>
</feature>
<keyword evidence="7 8" id="KW-0998">Cell outer membrane</keyword>
<reference evidence="13 14" key="1">
    <citation type="submission" date="2018-05" db="EMBL/GenBank/DDBJ databases">
        <title>Coraliomargarita sinensis sp. nov., isolated from a marine solar saltern.</title>
        <authorList>
            <person name="Zhou L.Y."/>
        </authorList>
    </citation>
    <scope>NUCLEOTIDE SEQUENCE [LARGE SCALE GENOMIC DNA]</scope>
    <source>
        <strain evidence="13 14">WN38</strain>
    </source>
</reference>
<evidence type="ECO:0000256" key="8">
    <source>
        <dbReference type="PROSITE-ProRule" id="PRU01360"/>
    </source>
</evidence>
<proteinExistence type="inferred from homology"/>
<organism evidence="13 14">
    <name type="scientific">Coraliomargarita sinensis</name>
    <dbReference type="NCBI Taxonomy" id="2174842"/>
    <lineage>
        <taxon>Bacteria</taxon>
        <taxon>Pseudomonadati</taxon>
        <taxon>Verrucomicrobiota</taxon>
        <taxon>Opitutia</taxon>
        <taxon>Puniceicoccales</taxon>
        <taxon>Coraliomargaritaceae</taxon>
        <taxon>Coraliomargarita</taxon>
    </lineage>
</organism>
<evidence type="ECO:0000256" key="6">
    <source>
        <dbReference type="ARBA" id="ARBA00023136"/>
    </source>
</evidence>
<keyword evidence="10" id="KW-0732">Signal</keyword>
<evidence type="ECO:0000313" key="14">
    <source>
        <dbReference type="Proteomes" id="UP000247099"/>
    </source>
</evidence>
<dbReference type="InterPro" id="IPR000531">
    <property type="entry name" value="Beta-barrel_TonB"/>
</dbReference>
<dbReference type="CDD" id="cd01347">
    <property type="entry name" value="ligand_gated_channel"/>
    <property type="match status" value="1"/>
</dbReference>
<feature type="domain" description="TonB-dependent receptor-like beta-barrel" evidence="11">
    <location>
        <begin position="209"/>
        <end position="647"/>
    </location>
</feature>
<comment type="caution">
    <text evidence="13">The sequence shown here is derived from an EMBL/GenBank/DDBJ whole genome shotgun (WGS) entry which is preliminary data.</text>
</comment>
<dbReference type="AlphaFoldDB" id="A0A317ZNU9"/>
<accession>A0A317ZNU9</accession>
<evidence type="ECO:0000259" key="12">
    <source>
        <dbReference type="Pfam" id="PF07715"/>
    </source>
</evidence>
<keyword evidence="6 8" id="KW-0472">Membrane</keyword>
<gene>
    <name evidence="13" type="ORF">DDZ13_01315</name>
</gene>
<dbReference type="InterPro" id="IPR039426">
    <property type="entry name" value="TonB-dep_rcpt-like"/>
</dbReference>
<keyword evidence="4 8" id="KW-0812">Transmembrane</keyword>
<feature type="domain" description="TonB-dependent receptor plug" evidence="12">
    <location>
        <begin position="49"/>
        <end position="158"/>
    </location>
</feature>
<evidence type="ECO:0000256" key="5">
    <source>
        <dbReference type="ARBA" id="ARBA00023077"/>
    </source>
</evidence>
<dbReference type="PANTHER" id="PTHR30069:SF28">
    <property type="entry name" value="TONB-DEPENDENT RECEPTOR YNCD-RELATED"/>
    <property type="match status" value="1"/>
</dbReference>
<sequence>MTFPIFMTTLCAVSIAGLAFADPVPERDPVFVLEPLVIRDRGLETPPLALPASVTRLDRDDIQKASAQLSINESLQTVPGVFALNPYNYAQDSRIAIRGFGARSDFGIRGIRLVVDGIPATLPDGQGGVDGIDLGSTGEMEIIRGPAAAIYGPASGGVIRIKTEEAPAVPFTELRLLGGSYGLFKSQFKAGYAEGPWNVLVSGTHFDYQGYREKSQTENTSLNTRIGYAFEDGSELTTVIQAIDYPVQDDPGGLTAAEVEADRRQARARNLQFDGGEQVRQQKLGFAYRRPLSDAQSLHVHAFLVNRDFANKLPFTDGGQVGFERFFGGMGARYAFGGEKLRWVVGAEVGRQDDARKNYDNLDGERGPVALEQDEVVTNVGSFVASEWAVSDQLSLSAALRYDEVHFDVDDDFLSDGDDSGKRTFRETSPMLGLLWAPRPELSFFANWTTSFETPTTTELDNPAGGGFNSALGSQTAQSLEFGLIGRLPNAFWRPKLELTVFSIDVEDALVPYEVENFPGRDFFRNAGSTRKEGLEALLALQPTERLSAVLSYTYSDFRYKDFDSPGGDYGGNRLPGVPEHFGNLRIDYRHPSGFSAIWNTRFVGALQADDANTTEISGYSFSDLRLSWEHAFGDWTFEAFAGVNNLFDQDYSANIRINAFGGRYYEPALGRNGYAGLRLRYSFGQ</sequence>
<dbReference type="GO" id="GO:0044718">
    <property type="term" value="P:siderophore transmembrane transport"/>
    <property type="evidence" value="ECO:0007669"/>
    <property type="project" value="TreeGrafter"/>
</dbReference>
<dbReference type="PROSITE" id="PS52016">
    <property type="entry name" value="TONB_DEPENDENT_REC_3"/>
    <property type="match status" value="1"/>
</dbReference>
<evidence type="ECO:0000256" key="10">
    <source>
        <dbReference type="SAM" id="SignalP"/>
    </source>
</evidence>
<evidence type="ECO:0000256" key="3">
    <source>
        <dbReference type="ARBA" id="ARBA00022452"/>
    </source>
</evidence>
<dbReference type="EMBL" id="QHJQ01000001">
    <property type="protein sequence ID" value="PXA05539.1"/>
    <property type="molecule type" value="Genomic_DNA"/>
</dbReference>
<dbReference type="SUPFAM" id="SSF56935">
    <property type="entry name" value="Porins"/>
    <property type="match status" value="1"/>
</dbReference>
<comment type="similarity">
    <text evidence="8 9">Belongs to the TonB-dependent receptor family.</text>
</comment>
<evidence type="ECO:0000256" key="7">
    <source>
        <dbReference type="ARBA" id="ARBA00023237"/>
    </source>
</evidence>
<keyword evidence="13" id="KW-0675">Receptor</keyword>
<dbReference type="OrthoDB" id="9760620at2"/>
<dbReference type="Pfam" id="PF07715">
    <property type="entry name" value="Plug"/>
    <property type="match status" value="1"/>
</dbReference>
<evidence type="ECO:0000256" key="2">
    <source>
        <dbReference type="ARBA" id="ARBA00022448"/>
    </source>
</evidence>
<feature type="signal peptide" evidence="10">
    <location>
        <begin position="1"/>
        <end position="21"/>
    </location>
</feature>
<dbReference type="InterPro" id="IPR012910">
    <property type="entry name" value="Plug_dom"/>
</dbReference>
<evidence type="ECO:0000256" key="1">
    <source>
        <dbReference type="ARBA" id="ARBA00004571"/>
    </source>
</evidence>
<dbReference type="RefSeq" id="WP_110129618.1">
    <property type="nucleotide sequence ID" value="NZ_QHJQ01000001.1"/>
</dbReference>
<evidence type="ECO:0000256" key="4">
    <source>
        <dbReference type="ARBA" id="ARBA00022692"/>
    </source>
</evidence>
<dbReference type="GO" id="GO:0009279">
    <property type="term" value="C:cell outer membrane"/>
    <property type="evidence" value="ECO:0007669"/>
    <property type="project" value="UniProtKB-SubCell"/>
</dbReference>
<keyword evidence="3 8" id="KW-1134">Transmembrane beta strand</keyword>
<name>A0A317ZNU9_9BACT</name>
<evidence type="ECO:0000256" key="9">
    <source>
        <dbReference type="RuleBase" id="RU003357"/>
    </source>
</evidence>
<dbReference type="InterPro" id="IPR037066">
    <property type="entry name" value="Plug_dom_sf"/>
</dbReference>
<dbReference type="InterPro" id="IPR036942">
    <property type="entry name" value="Beta-barrel_TonB_sf"/>
</dbReference>
<protein>
    <submittedName>
        <fullName evidence="13">TonB-dependent receptor</fullName>
    </submittedName>
</protein>
<dbReference type="InParanoid" id="A0A317ZNU9"/>
<dbReference type="PANTHER" id="PTHR30069">
    <property type="entry name" value="TONB-DEPENDENT OUTER MEMBRANE RECEPTOR"/>
    <property type="match status" value="1"/>
</dbReference>
<dbReference type="Pfam" id="PF00593">
    <property type="entry name" value="TonB_dep_Rec_b-barrel"/>
    <property type="match status" value="1"/>
</dbReference>
<evidence type="ECO:0000259" key="11">
    <source>
        <dbReference type="Pfam" id="PF00593"/>
    </source>
</evidence>
<dbReference type="Gene3D" id="2.170.130.10">
    <property type="entry name" value="TonB-dependent receptor, plug domain"/>
    <property type="match status" value="1"/>
</dbReference>
<dbReference type="Proteomes" id="UP000247099">
    <property type="component" value="Unassembled WGS sequence"/>
</dbReference>
<keyword evidence="14" id="KW-1185">Reference proteome</keyword>
<keyword evidence="2 8" id="KW-0813">Transport</keyword>
<keyword evidence="5 9" id="KW-0798">TonB box</keyword>
<dbReference type="Gene3D" id="2.40.170.20">
    <property type="entry name" value="TonB-dependent receptor, beta-barrel domain"/>
    <property type="match status" value="1"/>
</dbReference>
<comment type="subcellular location">
    <subcellularLocation>
        <location evidence="1 8">Cell outer membrane</location>
        <topology evidence="1 8">Multi-pass membrane protein</topology>
    </subcellularLocation>
</comment>
<dbReference type="GO" id="GO:0015344">
    <property type="term" value="F:siderophore uptake transmembrane transporter activity"/>
    <property type="evidence" value="ECO:0007669"/>
    <property type="project" value="TreeGrafter"/>
</dbReference>
<dbReference type="FunCoup" id="A0A317ZNU9">
    <property type="interactions" value="44"/>
</dbReference>
<evidence type="ECO:0000313" key="13">
    <source>
        <dbReference type="EMBL" id="PXA05539.1"/>
    </source>
</evidence>